<organism evidence="3 4">
    <name type="scientific">Polychaeton citri CBS 116435</name>
    <dbReference type="NCBI Taxonomy" id="1314669"/>
    <lineage>
        <taxon>Eukaryota</taxon>
        <taxon>Fungi</taxon>
        <taxon>Dikarya</taxon>
        <taxon>Ascomycota</taxon>
        <taxon>Pezizomycotina</taxon>
        <taxon>Dothideomycetes</taxon>
        <taxon>Dothideomycetidae</taxon>
        <taxon>Capnodiales</taxon>
        <taxon>Capnodiaceae</taxon>
        <taxon>Polychaeton</taxon>
    </lineage>
</organism>
<dbReference type="EMBL" id="MU003789">
    <property type="protein sequence ID" value="KAF2721622.1"/>
    <property type="molecule type" value="Genomic_DNA"/>
</dbReference>
<feature type="compositionally biased region" description="Basic and acidic residues" evidence="1">
    <location>
        <begin position="10"/>
        <end position="20"/>
    </location>
</feature>
<proteinExistence type="predicted"/>
<gene>
    <name evidence="3" type="ORF">K431DRAFT_69528</name>
</gene>
<accession>A0A9P4Q6P8</accession>
<keyword evidence="4" id="KW-1185">Reference proteome</keyword>
<keyword evidence="2" id="KW-0812">Transmembrane</keyword>
<dbReference type="AlphaFoldDB" id="A0A9P4Q6P8"/>
<evidence type="ECO:0000256" key="1">
    <source>
        <dbReference type="SAM" id="MobiDB-lite"/>
    </source>
</evidence>
<feature type="transmembrane region" description="Helical" evidence="2">
    <location>
        <begin position="100"/>
        <end position="121"/>
    </location>
</feature>
<evidence type="ECO:0000313" key="3">
    <source>
        <dbReference type="EMBL" id="KAF2721622.1"/>
    </source>
</evidence>
<keyword evidence="2" id="KW-0472">Membrane</keyword>
<keyword evidence="2" id="KW-1133">Transmembrane helix</keyword>
<reference evidence="3" key="1">
    <citation type="journal article" date="2020" name="Stud. Mycol.">
        <title>101 Dothideomycetes genomes: a test case for predicting lifestyles and emergence of pathogens.</title>
        <authorList>
            <person name="Haridas S."/>
            <person name="Albert R."/>
            <person name="Binder M."/>
            <person name="Bloem J."/>
            <person name="Labutti K."/>
            <person name="Salamov A."/>
            <person name="Andreopoulos B."/>
            <person name="Baker S."/>
            <person name="Barry K."/>
            <person name="Bills G."/>
            <person name="Bluhm B."/>
            <person name="Cannon C."/>
            <person name="Castanera R."/>
            <person name="Culley D."/>
            <person name="Daum C."/>
            <person name="Ezra D."/>
            <person name="Gonzalez J."/>
            <person name="Henrissat B."/>
            <person name="Kuo A."/>
            <person name="Liang C."/>
            <person name="Lipzen A."/>
            <person name="Lutzoni F."/>
            <person name="Magnuson J."/>
            <person name="Mondo S."/>
            <person name="Nolan M."/>
            <person name="Ohm R."/>
            <person name="Pangilinan J."/>
            <person name="Park H.-J."/>
            <person name="Ramirez L."/>
            <person name="Alfaro M."/>
            <person name="Sun H."/>
            <person name="Tritt A."/>
            <person name="Yoshinaga Y."/>
            <person name="Zwiers L.-H."/>
            <person name="Turgeon B."/>
            <person name="Goodwin S."/>
            <person name="Spatafora J."/>
            <person name="Crous P."/>
            <person name="Grigoriev I."/>
        </authorList>
    </citation>
    <scope>NUCLEOTIDE SEQUENCE</scope>
    <source>
        <strain evidence="3">CBS 116435</strain>
    </source>
</reference>
<sequence>MQKQVGNQEVPERAHQDRSRTTQSVVSVCRKQLECCKRRNHPCPSAGGGKVAYHETQGFKRVLDYLNAVVAGREGSRRRPCTSGRPCYLAPSLVSLSPRLSLSLSICQSLVAFIFIITHYLGS</sequence>
<name>A0A9P4Q6P8_9PEZI</name>
<comment type="caution">
    <text evidence="3">The sequence shown here is derived from an EMBL/GenBank/DDBJ whole genome shotgun (WGS) entry which is preliminary data.</text>
</comment>
<evidence type="ECO:0000256" key="2">
    <source>
        <dbReference type="SAM" id="Phobius"/>
    </source>
</evidence>
<evidence type="ECO:0000313" key="4">
    <source>
        <dbReference type="Proteomes" id="UP000799441"/>
    </source>
</evidence>
<feature type="region of interest" description="Disordered" evidence="1">
    <location>
        <begin position="1"/>
        <end position="23"/>
    </location>
</feature>
<protein>
    <submittedName>
        <fullName evidence="3">Uncharacterized protein</fullName>
    </submittedName>
</protein>
<dbReference type="Proteomes" id="UP000799441">
    <property type="component" value="Unassembled WGS sequence"/>
</dbReference>